<keyword evidence="1" id="KW-1133">Transmembrane helix</keyword>
<comment type="caution">
    <text evidence="2">The sequence shown here is derived from an EMBL/GenBank/DDBJ whole genome shotgun (WGS) entry which is preliminary data.</text>
</comment>
<accession>A0A7C2MH28</accession>
<dbReference type="Proteomes" id="UP000885753">
    <property type="component" value="Unassembled WGS sequence"/>
</dbReference>
<proteinExistence type="predicted"/>
<dbReference type="EMBL" id="DSEE01000416">
    <property type="protein sequence ID" value="HER40697.1"/>
    <property type="molecule type" value="Genomic_DNA"/>
</dbReference>
<evidence type="ECO:0000313" key="2">
    <source>
        <dbReference type="EMBL" id="HER40697.1"/>
    </source>
</evidence>
<dbReference type="AlphaFoldDB" id="A0A7C2MH28"/>
<keyword evidence="1" id="KW-0812">Transmembrane</keyword>
<organism evidence="2">
    <name type="scientific">Salinimicrobium catena</name>
    <dbReference type="NCBI Taxonomy" id="390640"/>
    <lineage>
        <taxon>Bacteria</taxon>
        <taxon>Pseudomonadati</taxon>
        <taxon>Bacteroidota</taxon>
        <taxon>Flavobacteriia</taxon>
        <taxon>Flavobacteriales</taxon>
        <taxon>Flavobacteriaceae</taxon>
        <taxon>Salinimicrobium</taxon>
    </lineage>
</organism>
<reference evidence="2" key="1">
    <citation type="journal article" date="2020" name="mSystems">
        <title>Genome- and Community-Level Interaction Insights into Carbon Utilization and Element Cycling Functions of Hydrothermarchaeota in Hydrothermal Sediment.</title>
        <authorList>
            <person name="Zhou Z."/>
            <person name="Liu Y."/>
            <person name="Xu W."/>
            <person name="Pan J."/>
            <person name="Luo Z.H."/>
            <person name="Li M."/>
        </authorList>
    </citation>
    <scope>NUCLEOTIDE SEQUENCE [LARGE SCALE GENOMIC DNA]</scope>
    <source>
        <strain evidence="2">SpSt-1235</strain>
    </source>
</reference>
<name>A0A7C2MH28_9FLAO</name>
<gene>
    <name evidence="2" type="ORF">ENO10_05705</name>
</gene>
<evidence type="ECO:0000256" key="1">
    <source>
        <dbReference type="SAM" id="Phobius"/>
    </source>
</evidence>
<protein>
    <submittedName>
        <fullName evidence="2">Uncharacterized protein</fullName>
    </submittedName>
</protein>
<keyword evidence="1" id="KW-0472">Membrane</keyword>
<feature type="transmembrane region" description="Helical" evidence="1">
    <location>
        <begin position="6"/>
        <end position="25"/>
    </location>
</feature>
<sequence>MNYFQLTLGLFMIGLFLFESYYQYLKIQNGMLIKYSFRRKSLKLSEVEKIKKFASDYILYSTGKKVKINSELVNKNQKAELDNLLRSLDIPFEETPAKKYKYKQS</sequence>